<feature type="compositionally biased region" description="Basic residues" evidence="1">
    <location>
        <begin position="7"/>
        <end position="19"/>
    </location>
</feature>
<dbReference type="EMBL" id="ML994627">
    <property type="protein sequence ID" value="KAF2187255.1"/>
    <property type="molecule type" value="Genomic_DNA"/>
</dbReference>
<name>A0A6A6E8B0_9PEZI</name>
<feature type="region of interest" description="Disordered" evidence="1">
    <location>
        <begin position="1"/>
        <end position="79"/>
    </location>
</feature>
<evidence type="ECO:0000256" key="1">
    <source>
        <dbReference type="SAM" id="MobiDB-lite"/>
    </source>
</evidence>
<evidence type="ECO:0000313" key="2">
    <source>
        <dbReference type="EMBL" id="KAF2187255.1"/>
    </source>
</evidence>
<reference evidence="2" key="1">
    <citation type="journal article" date="2020" name="Stud. Mycol.">
        <title>101 Dothideomycetes genomes: a test case for predicting lifestyles and emergence of pathogens.</title>
        <authorList>
            <person name="Haridas S."/>
            <person name="Albert R."/>
            <person name="Binder M."/>
            <person name="Bloem J."/>
            <person name="Labutti K."/>
            <person name="Salamov A."/>
            <person name="Andreopoulos B."/>
            <person name="Baker S."/>
            <person name="Barry K."/>
            <person name="Bills G."/>
            <person name="Bluhm B."/>
            <person name="Cannon C."/>
            <person name="Castanera R."/>
            <person name="Culley D."/>
            <person name="Daum C."/>
            <person name="Ezra D."/>
            <person name="Gonzalez J."/>
            <person name="Henrissat B."/>
            <person name="Kuo A."/>
            <person name="Liang C."/>
            <person name="Lipzen A."/>
            <person name="Lutzoni F."/>
            <person name="Magnuson J."/>
            <person name="Mondo S."/>
            <person name="Nolan M."/>
            <person name="Ohm R."/>
            <person name="Pangilinan J."/>
            <person name="Park H.-J."/>
            <person name="Ramirez L."/>
            <person name="Alfaro M."/>
            <person name="Sun H."/>
            <person name="Tritt A."/>
            <person name="Yoshinaga Y."/>
            <person name="Zwiers L.-H."/>
            <person name="Turgeon B."/>
            <person name="Goodwin S."/>
            <person name="Spatafora J."/>
            <person name="Crous P."/>
            <person name="Grigoriev I."/>
        </authorList>
    </citation>
    <scope>NUCLEOTIDE SEQUENCE</scope>
    <source>
        <strain evidence="2">CBS 207.26</strain>
    </source>
</reference>
<gene>
    <name evidence="2" type="ORF">K469DRAFT_704933</name>
</gene>
<evidence type="ECO:0000313" key="3">
    <source>
        <dbReference type="Proteomes" id="UP000800200"/>
    </source>
</evidence>
<accession>A0A6A6E8B0</accession>
<dbReference type="Proteomes" id="UP000800200">
    <property type="component" value="Unassembled WGS sequence"/>
</dbReference>
<dbReference type="AlphaFoldDB" id="A0A6A6E8B0"/>
<protein>
    <submittedName>
        <fullName evidence="2">Uncharacterized protein</fullName>
    </submittedName>
</protein>
<keyword evidence="3" id="KW-1185">Reference proteome</keyword>
<organism evidence="2 3">
    <name type="scientific">Zopfia rhizophila CBS 207.26</name>
    <dbReference type="NCBI Taxonomy" id="1314779"/>
    <lineage>
        <taxon>Eukaryota</taxon>
        <taxon>Fungi</taxon>
        <taxon>Dikarya</taxon>
        <taxon>Ascomycota</taxon>
        <taxon>Pezizomycotina</taxon>
        <taxon>Dothideomycetes</taxon>
        <taxon>Dothideomycetes incertae sedis</taxon>
        <taxon>Zopfiaceae</taxon>
        <taxon>Zopfia</taxon>
    </lineage>
</organism>
<proteinExistence type="predicted"/>
<feature type="compositionally biased region" description="Low complexity" evidence="1">
    <location>
        <begin position="23"/>
        <end position="36"/>
    </location>
</feature>
<sequence length="79" mass="8832">MQGYQLHPHRKRLNIPKHHYQSDIKSSSSTSLDLESNNLMPPSHDPPPPGNPVQLARNLPPTRLPQEPTDSPSLPPHCC</sequence>